<gene>
    <name evidence="2" type="ORF">GCM10008957_27130</name>
</gene>
<dbReference type="Proteomes" id="UP000603865">
    <property type="component" value="Unassembled WGS sequence"/>
</dbReference>
<accession>A0A918CAI0</accession>
<name>A0A918CAI0_9DEIO</name>
<dbReference type="AlphaFoldDB" id="A0A918CAI0"/>
<organism evidence="2 3">
    <name type="scientific">Deinococcus ruber</name>
    <dbReference type="NCBI Taxonomy" id="1848197"/>
    <lineage>
        <taxon>Bacteria</taxon>
        <taxon>Thermotogati</taxon>
        <taxon>Deinococcota</taxon>
        <taxon>Deinococci</taxon>
        <taxon>Deinococcales</taxon>
        <taxon>Deinococcaceae</taxon>
        <taxon>Deinococcus</taxon>
    </lineage>
</organism>
<reference evidence="2" key="2">
    <citation type="submission" date="2020-09" db="EMBL/GenBank/DDBJ databases">
        <authorList>
            <person name="Sun Q."/>
            <person name="Ohkuma M."/>
        </authorList>
    </citation>
    <scope>NUCLEOTIDE SEQUENCE</scope>
    <source>
        <strain evidence="2">JCM 31311</strain>
    </source>
</reference>
<feature type="region of interest" description="Disordered" evidence="1">
    <location>
        <begin position="95"/>
        <end position="143"/>
    </location>
</feature>
<feature type="compositionally biased region" description="Low complexity" evidence="1">
    <location>
        <begin position="111"/>
        <end position="143"/>
    </location>
</feature>
<comment type="caution">
    <text evidence="2">The sequence shown here is derived from an EMBL/GenBank/DDBJ whole genome shotgun (WGS) entry which is preliminary data.</text>
</comment>
<dbReference type="RefSeq" id="WP_189091057.1">
    <property type="nucleotide sequence ID" value="NZ_BMQL01000015.1"/>
</dbReference>
<proteinExistence type="predicted"/>
<dbReference type="EMBL" id="BMQL01000015">
    <property type="protein sequence ID" value="GGR12770.1"/>
    <property type="molecule type" value="Genomic_DNA"/>
</dbReference>
<protein>
    <submittedName>
        <fullName evidence="2">Uncharacterized protein</fullName>
    </submittedName>
</protein>
<evidence type="ECO:0000256" key="1">
    <source>
        <dbReference type="SAM" id="MobiDB-lite"/>
    </source>
</evidence>
<evidence type="ECO:0000313" key="2">
    <source>
        <dbReference type="EMBL" id="GGR12770.1"/>
    </source>
</evidence>
<sequence>MSILSQEHKRTLDPVLQPLFQCLLTQAVDRGDVRGLPVQLGDDTAYLLFEEDQTQAWLTTTLEQLIGLLKPGRHALTVDPSLIDAPLMEAIWRIRQGDKEKGKGGKTRGQRATPAPAASRAASETVTAPTAPAVTPEPVLSGH</sequence>
<evidence type="ECO:0000313" key="3">
    <source>
        <dbReference type="Proteomes" id="UP000603865"/>
    </source>
</evidence>
<keyword evidence="3" id="KW-1185">Reference proteome</keyword>
<reference evidence="2" key="1">
    <citation type="journal article" date="2014" name="Int. J. Syst. Evol. Microbiol.">
        <title>Complete genome sequence of Corynebacterium casei LMG S-19264T (=DSM 44701T), isolated from a smear-ripened cheese.</title>
        <authorList>
            <consortium name="US DOE Joint Genome Institute (JGI-PGF)"/>
            <person name="Walter F."/>
            <person name="Albersmeier A."/>
            <person name="Kalinowski J."/>
            <person name="Ruckert C."/>
        </authorList>
    </citation>
    <scope>NUCLEOTIDE SEQUENCE</scope>
    <source>
        <strain evidence="2">JCM 31311</strain>
    </source>
</reference>